<evidence type="ECO:0000313" key="2">
    <source>
        <dbReference type="EMBL" id="MBX00235.1"/>
    </source>
</evidence>
<feature type="region of interest" description="Disordered" evidence="1">
    <location>
        <begin position="29"/>
        <end position="63"/>
    </location>
</feature>
<sequence length="63" mass="7421">MMLLMRVITLVKRTREPCSTEFLPKMKATSRHIRTREEENSVPQIFKKSKQIRKSEPSTLSCL</sequence>
<keyword evidence="2" id="KW-0413">Isomerase</keyword>
<protein>
    <submittedName>
        <fullName evidence="2">Peptidyl-prolyl cis-trans isomerase</fullName>
    </submittedName>
</protein>
<accession>A0A2P2K3F5</accession>
<dbReference type="GO" id="GO:0016853">
    <property type="term" value="F:isomerase activity"/>
    <property type="evidence" value="ECO:0007669"/>
    <property type="project" value="UniProtKB-KW"/>
</dbReference>
<dbReference type="EMBL" id="GGEC01019749">
    <property type="protein sequence ID" value="MBX00233.1"/>
    <property type="molecule type" value="Transcribed_RNA"/>
</dbReference>
<dbReference type="AlphaFoldDB" id="A0A2P2K3F5"/>
<name>A0A2P2K3F5_RHIMU</name>
<evidence type="ECO:0000256" key="1">
    <source>
        <dbReference type="SAM" id="MobiDB-lite"/>
    </source>
</evidence>
<reference evidence="2" key="1">
    <citation type="submission" date="2018-02" db="EMBL/GenBank/DDBJ databases">
        <title>Rhizophora mucronata_Transcriptome.</title>
        <authorList>
            <person name="Meera S.P."/>
            <person name="Sreeshan A."/>
            <person name="Augustine A."/>
        </authorList>
    </citation>
    <scope>NUCLEOTIDE SEQUENCE</scope>
    <source>
        <tissue evidence="2">Leaf</tissue>
    </source>
</reference>
<dbReference type="EMBL" id="GGEC01019751">
    <property type="protein sequence ID" value="MBX00235.1"/>
    <property type="molecule type" value="Transcribed_RNA"/>
</dbReference>
<proteinExistence type="predicted"/>
<organism evidence="2">
    <name type="scientific">Rhizophora mucronata</name>
    <name type="common">Asiatic mangrove</name>
    <dbReference type="NCBI Taxonomy" id="61149"/>
    <lineage>
        <taxon>Eukaryota</taxon>
        <taxon>Viridiplantae</taxon>
        <taxon>Streptophyta</taxon>
        <taxon>Embryophyta</taxon>
        <taxon>Tracheophyta</taxon>
        <taxon>Spermatophyta</taxon>
        <taxon>Magnoliopsida</taxon>
        <taxon>eudicotyledons</taxon>
        <taxon>Gunneridae</taxon>
        <taxon>Pentapetalae</taxon>
        <taxon>rosids</taxon>
        <taxon>fabids</taxon>
        <taxon>Malpighiales</taxon>
        <taxon>Rhizophoraceae</taxon>
        <taxon>Rhizophora</taxon>
    </lineage>
</organism>